<gene>
    <name evidence="3" type="ORF">U6N30_20035</name>
</gene>
<feature type="compositionally biased region" description="Basic and acidic residues" evidence="1">
    <location>
        <begin position="1"/>
        <end position="21"/>
    </location>
</feature>
<dbReference type="PANTHER" id="PTHR37017">
    <property type="entry name" value="AB HYDROLASE-1 DOMAIN-CONTAINING PROTEIN-RELATED"/>
    <property type="match status" value="1"/>
</dbReference>
<feature type="region of interest" description="Disordered" evidence="1">
    <location>
        <begin position="311"/>
        <end position="385"/>
    </location>
</feature>
<evidence type="ECO:0000256" key="1">
    <source>
        <dbReference type="SAM" id="MobiDB-lite"/>
    </source>
</evidence>
<dbReference type="InterPro" id="IPR029058">
    <property type="entry name" value="AB_hydrolase_fold"/>
</dbReference>
<dbReference type="InterPro" id="IPR012312">
    <property type="entry name" value="Hemerythrin-like"/>
</dbReference>
<name>A0ABZ1AV35_9ACTN</name>
<feature type="region of interest" description="Disordered" evidence="1">
    <location>
        <begin position="1"/>
        <end position="26"/>
    </location>
</feature>
<reference evidence="3 4" key="1">
    <citation type="submission" date="2023-12" db="EMBL/GenBank/DDBJ databases">
        <title>Blastococcus brunescens sp. nov., an actonobacterium isolated from sandstone collected in sahara desert.</title>
        <authorList>
            <person name="Gtari M."/>
            <person name="Ghodhbane F."/>
        </authorList>
    </citation>
    <scope>NUCLEOTIDE SEQUENCE [LARGE SCALE GENOMIC DNA]</scope>
    <source>
        <strain evidence="3 4">BMG 8361</strain>
    </source>
</reference>
<feature type="compositionally biased region" description="Basic and acidic residues" evidence="1">
    <location>
        <begin position="318"/>
        <end position="332"/>
    </location>
</feature>
<accession>A0ABZ1AV35</accession>
<dbReference type="Proteomes" id="UP001324287">
    <property type="component" value="Chromosome"/>
</dbReference>
<protein>
    <submittedName>
        <fullName evidence="3">Hemerythrin domain-containing protein</fullName>
    </submittedName>
</protein>
<dbReference type="SUPFAM" id="SSF53474">
    <property type="entry name" value="alpha/beta-Hydrolases"/>
    <property type="match status" value="1"/>
</dbReference>
<dbReference type="Pfam" id="PF01814">
    <property type="entry name" value="Hemerythrin"/>
    <property type="match status" value="1"/>
</dbReference>
<sequence>MLHDRNRGPAHRPDPRPRTAPDDAAQVVGPGAACRAVSYQRVLHQLVRRELRLLADLTTWAPADEAERTGALTRHADLVSRVLLHHHAVEREAVWPALLRAAPVPARDAVEDWTSRCARIDHMLRDVATAARQWQVAGTDPARRAFASACRALADIVEAQTLEEERTLLPLLADHLAAEDWAAIAASSHCRLSGPEQLFVLGLALEDACAGDRARLLGGCRGPSGRRGGCTAPGSTEPPSCACAAPRRRPDRRSEAGGPAVAAAFAVGRRHALAVVADPRGPLRRRRAHGRLPRSGTTVGSRCVREVSAELRSGAMSSRRDGGRNRCDDHLRTGARRRRRHPVLVPPRGRAGEPWAPGPAGGAAGPRRLGRPGHLRGRGGGGHRRPLPVALVAQSMGGLTAPLVCERVPVQLLVLLNAMVPRPGETGGEWWTATGQGPAAAAYRQQLGLPEELDDDATYVHDVPADVAARYMDQEFAQSGRPFEDPWPLDRWPDVPTRVVAGREDRLFPLEFQRKVAAERLGLEVDEVPGGHCAALSRPVELADRLEGYLRSM</sequence>
<dbReference type="RefSeq" id="WP_324273664.1">
    <property type="nucleotide sequence ID" value="NZ_CP141261.1"/>
</dbReference>
<organism evidence="3 4">
    <name type="scientific">Blastococcus brunescens</name>
    <dbReference type="NCBI Taxonomy" id="1564165"/>
    <lineage>
        <taxon>Bacteria</taxon>
        <taxon>Bacillati</taxon>
        <taxon>Actinomycetota</taxon>
        <taxon>Actinomycetes</taxon>
        <taxon>Geodermatophilales</taxon>
        <taxon>Geodermatophilaceae</taxon>
        <taxon>Blastococcus</taxon>
    </lineage>
</organism>
<evidence type="ECO:0000259" key="2">
    <source>
        <dbReference type="Pfam" id="PF01814"/>
    </source>
</evidence>
<feature type="domain" description="Hemerythrin-like" evidence="2">
    <location>
        <begin position="43"/>
        <end position="172"/>
    </location>
</feature>
<feature type="compositionally biased region" description="Basic residues" evidence="1">
    <location>
        <begin position="333"/>
        <end position="342"/>
    </location>
</feature>
<keyword evidence="4" id="KW-1185">Reference proteome</keyword>
<evidence type="ECO:0000313" key="3">
    <source>
        <dbReference type="EMBL" id="WRL62309.1"/>
    </source>
</evidence>
<dbReference type="Gene3D" id="3.40.50.1820">
    <property type="entry name" value="alpha/beta hydrolase"/>
    <property type="match status" value="1"/>
</dbReference>
<dbReference type="PANTHER" id="PTHR37017:SF11">
    <property type="entry name" value="ESTERASE_LIPASE_THIOESTERASE DOMAIN-CONTAINING PROTEIN"/>
    <property type="match status" value="1"/>
</dbReference>
<evidence type="ECO:0000313" key="4">
    <source>
        <dbReference type="Proteomes" id="UP001324287"/>
    </source>
</evidence>
<feature type="compositionally biased region" description="Low complexity" evidence="1">
    <location>
        <begin position="346"/>
        <end position="355"/>
    </location>
</feature>
<feature type="region of interest" description="Disordered" evidence="1">
    <location>
        <begin position="226"/>
        <end position="257"/>
    </location>
</feature>
<dbReference type="Gene3D" id="1.20.120.520">
    <property type="entry name" value="nmb1532 protein domain like"/>
    <property type="match status" value="1"/>
</dbReference>
<dbReference type="InterPro" id="IPR052897">
    <property type="entry name" value="Sec-Metab_Biosynth_Hydrolase"/>
</dbReference>
<dbReference type="CDD" id="cd12108">
    <property type="entry name" value="Hr-like"/>
    <property type="match status" value="1"/>
</dbReference>
<proteinExistence type="predicted"/>
<dbReference type="EMBL" id="CP141261">
    <property type="protein sequence ID" value="WRL62309.1"/>
    <property type="molecule type" value="Genomic_DNA"/>
</dbReference>
<feature type="compositionally biased region" description="Basic residues" evidence="1">
    <location>
        <begin position="368"/>
        <end position="385"/>
    </location>
</feature>